<dbReference type="PANTHER" id="PTHR15535">
    <property type="entry name" value="TRANSMEMBRANE PROTEIN 2-RELATED"/>
    <property type="match status" value="1"/>
</dbReference>
<name>A0ABD0R528_CIRMR</name>
<comment type="caution">
    <text evidence="1">The sequence shown here is derived from an EMBL/GenBank/DDBJ whole genome shotgun (WGS) entry which is preliminary data.</text>
</comment>
<keyword evidence="2" id="KW-1185">Reference proteome</keyword>
<protein>
    <submittedName>
        <fullName evidence="1">Uncharacterized protein</fullName>
    </submittedName>
</protein>
<sequence length="63" mass="7246">MCWNFSGKPQFTHVGEILDGVDMRAEVALLSRNILIHGEMENSCYGKNWCQYFSYDTFGGHIK</sequence>
<proteinExistence type="predicted"/>
<accession>A0ABD0R528</accession>
<dbReference type="AlphaFoldDB" id="A0ABD0R528"/>
<reference evidence="1 2" key="1">
    <citation type="submission" date="2024-05" db="EMBL/GenBank/DDBJ databases">
        <title>Genome sequencing and assembly of Indian major carp, Cirrhinus mrigala (Hamilton, 1822).</title>
        <authorList>
            <person name="Mohindra V."/>
            <person name="Chowdhury L.M."/>
            <person name="Lal K."/>
            <person name="Jena J.K."/>
        </authorList>
    </citation>
    <scope>NUCLEOTIDE SEQUENCE [LARGE SCALE GENOMIC DNA]</scope>
    <source>
        <strain evidence="1">CM1030</strain>
        <tissue evidence="1">Blood</tissue>
    </source>
</reference>
<dbReference type="Proteomes" id="UP001529510">
    <property type="component" value="Unassembled WGS sequence"/>
</dbReference>
<feature type="non-terminal residue" evidence="1">
    <location>
        <position position="63"/>
    </location>
</feature>
<evidence type="ECO:0000313" key="2">
    <source>
        <dbReference type="Proteomes" id="UP001529510"/>
    </source>
</evidence>
<dbReference type="InterPro" id="IPR052252">
    <property type="entry name" value="CEMIP/CEMIP2"/>
</dbReference>
<dbReference type="PANTHER" id="PTHR15535:SF26">
    <property type="entry name" value="CELL SURFACE HYALURONIDASE"/>
    <property type="match status" value="1"/>
</dbReference>
<evidence type="ECO:0000313" key="1">
    <source>
        <dbReference type="EMBL" id="KAL0193619.1"/>
    </source>
</evidence>
<gene>
    <name evidence="1" type="ORF">M9458_011915</name>
</gene>
<dbReference type="EMBL" id="JAMKFB020000005">
    <property type="protein sequence ID" value="KAL0193619.1"/>
    <property type="molecule type" value="Genomic_DNA"/>
</dbReference>
<organism evidence="1 2">
    <name type="scientific">Cirrhinus mrigala</name>
    <name type="common">Mrigala</name>
    <dbReference type="NCBI Taxonomy" id="683832"/>
    <lineage>
        <taxon>Eukaryota</taxon>
        <taxon>Metazoa</taxon>
        <taxon>Chordata</taxon>
        <taxon>Craniata</taxon>
        <taxon>Vertebrata</taxon>
        <taxon>Euteleostomi</taxon>
        <taxon>Actinopterygii</taxon>
        <taxon>Neopterygii</taxon>
        <taxon>Teleostei</taxon>
        <taxon>Ostariophysi</taxon>
        <taxon>Cypriniformes</taxon>
        <taxon>Cyprinidae</taxon>
        <taxon>Labeoninae</taxon>
        <taxon>Labeonini</taxon>
        <taxon>Cirrhinus</taxon>
    </lineage>
</organism>